<proteinExistence type="predicted"/>
<accession>A0ABD5RCY7</accession>
<dbReference type="InterPro" id="IPR012334">
    <property type="entry name" value="Pectin_lyas_fold"/>
</dbReference>
<dbReference type="InterPro" id="IPR011050">
    <property type="entry name" value="Pectin_lyase_fold/virulence"/>
</dbReference>
<organism evidence="3 4">
    <name type="scientific">Salinirubrum litoreum</name>
    <dbReference type="NCBI Taxonomy" id="1126234"/>
    <lineage>
        <taxon>Archaea</taxon>
        <taxon>Methanobacteriati</taxon>
        <taxon>Methanobacteriota</taxon>
        <taxon>Stenosarchaea group</taxon>
        <taxon>Halobacteria</taxon>
        <taxon>Halobacteriales</taxon>
        <taxon>Haloferacaceae</taxon>
        <taxon>Salinirubrum</taxon>
    </lineage>
</organism>
<comment type="caution">
    <text evidence="3">The sequence shown here is derived from an EMBL/GenBank/DDBJ whole genome shotgun (WGS) entry which is preliminary data.</text>
</comment>
<dbReference type="EMBL" id="JBHSKX010000002">
    <property type="protein sequence ID" value="MFC5367869.1"/>
    <property type="molecule type" value="Genomic_DNA"/>
</dbReference>
<dbReference type="InterPro" id="IPR010916">
    <property type="entry name" value="TonB_box_CS"/>
</dbReference>
<dbReference type="InterPro" id="IPR006626">
    <property type="entry name" value="PbH1"/>
</dbReference>
<dbReference type="Proteomes" id="UP001596201">
    <property type="component" value="Unassembled WGS sequence"/>
</dbReference>
<protein>
    <submittedName>
        <fullName evidence="3">Right-handed parallel beta-helix repeat-containing protein</fullName>
    </submittedName>
</protein>
<dbReference type="InterPro" id="IPR039448">
    <property type="entry name" value="Beta_helix"/>
</dbReference>
<reference evidence="3 4" key="1">
    <citation type="journal article" date="2019" name="Int. J. Syst. Evol. Microbiol.">
        <title>The Global Catalogue of Microorganisms (GCM) 10K type strain sequencing project: providing services to taxonomists for standard genome sequencing and annotation.</title>
        <authorList>
            <consortium name="The Broad Institute Genomics Platform"/>
            <consortium name="The Broad Institute Genome Sequencing Center for Infectious Disease"/>
            <person name="Wu L."/>
            <person name="Ma J."/>
        </authorList>
    </citation>
    <scope>NUCLEOTIDE SEQUENCE [LARGE SCALE GENOMIC DNA]</scope>
    <source>
        <strain evidence="3 4">CGMCC 1.12237</strain>
    </source>
</reference>
<feature type="domain" description="Right handed beta helix" evidence="2">
    <location>
        <begin position="104"/>
        <end position="238"/>
    </location>
</feature>
<evidence type="ECO:0000313" key="4">
    <source>
        <dbReference type="Proteomes" id="UP001596201"/>
    </source>
</evidence>
<feature type="domain" description="Right handed beta helix" evidence="2">
    <location>
        <begin position="1134"/>
        <end position="1310"/>
    </location>
</feature>
<dbReference type="Pfam" id="PF13229">
    <property type="entry name" value="Beta_helix"/>
    <property type="match status" value="2"/>
</dbReference>
<dbReference type="PROSITE" id="PS00430">
    <property type="entry name" value="TONB_DEPENDENT_REC_1"/>
    <property type="match status" value="1"/>
</dbReference>
<evidence type="ECO:0000256" key="1">
    <source>
        <dbReference type="SAM" id="MobiDB-lite"/>
    </source>
</evidence>
<sequence>MSEHRLRALVLAVLMVTSVVAGSGVAVAGGSGGNSTLVVDAAGNAQQDGVYNDIQPAVDAATAGETVEVEATGTYDPFTVKKELTVTAAGDTAPEVTGDGPAVVQVEGAGAGTTISGLKLTGAATLGVEVRADRTTVRNTVISGPVTGVQTQDDAANGDGLDGVLVENNAISDGKVGVSVTENAGKTVTVRGNQITDVTVEGIGVAGTAEVVESNSVTTTNDVPGVRFYGGTPSEVNGVTGDKTDIATAVLTDNDGISSVAFKQSGETVSRAVENTDTGTYYASIQTAVDDAEPGATISVASGTYQEAVTVDKNLTLVGAGPSETTIKPDSAASSPAVLVAGHTPESGDSVGSVTLKGLSAVAPDGVSGVATYGETASDDYDTKSLTVENVHVDGSAGYGVTLTSTAEATLSDVSVTGVTSDSVGAVEAVGVGDLSIAGSTVSDNGVGVNVFTLDGYGAVDAVSITGTTFSNNGVHVRDTTDTVDPDTVATNNEFDQAVVGPTAAGGDGIWSNVQPAIDAAPKDATIDVYPGSYEESATERSVDDSDPVYSFGLFVDTPGLTIQGVDESGSPVTDRSSVAAKVTSTENSMFGTNGAYVDADGVTFSGIELHPDPESSANKNLEVGADGFTLKNSVVTTGQTGVSSSVYFDSADVQSFSVTDSKLTGSLVVSNGAGNQTDASTRTVTGNELTSVGLQGRVKNIPWLNYEVGGVTVKDNHFVGDVTHYSVVDETVDATHVDTILSENNFENSVVVRTPDGDVRTQIYSGTYQEKPYDYEYVSIGSSIQSGVDAAQSGDTVSVGPGTYEESLDVRKDLTLAGSGEGETVIDTDDSMDYGLLTTADVTLRDFTLRGPSAAADYTYGIKSQFATTSDGFERTDVHIEDVTVTNSYKTEIDLNGVGSAALVDVTADGAGTRGAGVALSDTQDVLIKDVTTTGNNWGGLAVYTNPRTDVPIGTDNVTLAGDNSFENGVYLQGDLSKITNVDAPAYAEYKASDGTSLTLFFGTQDEATNYVSAQKAPDDWLITALGDESGDGEEDDETYTVAPGQSVSATVDKVPTGSTVVVDKETIDESITLSKSVSLVAGDASSGSVSISADATSPSRPTITSSVSINNYAEDVTISGFAFDVSEGGQINANGAGDGLEIRNNVFEGGSPEGGSVVAHGGESRAQLETGAQSDWVVADNEFSDIDGTALRLWNLQSVTVENNTFEDLTGSAVSHIGVDETTVRNNSFETVDKAGVYVDGWSKISSLGVQDVTVENNTFNETGALDGEYDQGGVNVGGTVDDLSEITIRANDFESGQFGVHVADDAQDATGSIQASLNYWNASSGPSGVAGGEGVPVTAGVTVSPSLPEPTSEYEDVREVTGGTYSVTVPADGEPRVVAFPADVEGTAGDVFGNFSGNVFAYDAATGSWDRVENASREVDALDAFVVVPAENASDVTISYTLASSATDAPSVPPEADLDAGWNLVGAPQFGAADEAFGASTADPARVLKTYRGPTGEPFAPGFESATGVVGDTDAVSPFEGYWVYATENGTLAGNVPPGTDASDLEDLLKEA</sequence>
<evidence type="ECO:0000313" key="3">
    <source>
        <dbReference type="EMBL" id="MFC5367869.1"/>
    </source>
</evidence>
<dbReference type="Gene3D" id="2.160.20.10">
    <property type="entry name" value="Single-stranded right-handed beta-helix, Pectin lyase-like"/>
    <property type="match status" value="4"/>
</dbReference>
<evidence type="ECO:0000259" key="2">
    <source>
        <dbReference type="Pfam" id="PF13229"/>
    </source>
</evidence>
<name>A0ABD5RCY7_9EURY</name>
<gene>
    <name evidence="3" type="ORF">ACFPJ5_13100</name>
</gene>
<dbReference type="RefSeq" id="WP_227230113.1">
    <property type="nucleotide sequence ID" value="NZ_JAJCVJ010000002.1"/>
</dbReference>
<keyword evidence="4" id="KW-1185">Reference proteome</keyword>
<dbReference type="SMART" id="SM00710">
    <property type="entry name" value="PbH1"/>
    <property type="match status" value="18"/>
</dbReference>
<feature type="region of interest" description="Disordered" evidence="1">
    <location>
        <begin position="1536"/>
        <end position="1555"/>
    </location>
</feature>
<dbReference type="SUPFAM" id="SSF51126">
    <property type="entry name" value="Pectin lyase-like"/>
    <property type="match status" value="5"/>
</dbReference>